<sequence length="1188" mass="131420">MTTTTTEPPPKPKSHHDYTVGWVCALPKEQTAAFAMLDKQHPDLPIPSTDKNSYILGEINGHNVVIACLPSGQMGNNPAVGVANRMISTFQSIRVGLMVGIGGGVPPKVRLGDVVVSTPIAQYPGVVQWDFGKAENEFKRTGALNHPPTLLLTAVSKLRTMVEAKGSNIPVYMEEIKNKHPRLVAKYTWNDSLKDPYLDGNRDADATFFTSLWKILLVIINFLLGRFLFTQNSDEKEKSKDSAKQTEGIEEPWEPSVHYGLIASGNQVIKNAKLRDSINKSLGGNVLCFEMEAAGLMADFPCIVIRGICDYADAKKAKDWQEYTAAVAAAYAKEFLLYMQPAEVSREKPAKEIMTQVLDYTKAIKSRLDREEDLKTLSWLTKTDYGFRQSDVFRNRQLGTGIWFLNSPEYQSWLASQGKQILFCPGIPGAGKTVLTSIIVDHLTTWFTDDETVGIAYVYCNFKQTHEQKIEDLISNILKQLAQSQPSLPDVVRDLYNRNYYKGTPPLSETVRALHAVAATYPRLFIIVDAIDECTDEEDCRTKFISELQQLYKRIDGMKLLITSRPLPEIEEEFAGSPTRTIRASDEDVRNYLIEKLSASKNTQVRACGDMVMKRILETVDGMFLLAKLYFQAVSTKTTMKKIKTTLETFSKPSGTGKDVYRMAYNEAMERIESHNQDSKELAKQVLTWISFAMRPLTASELQCALAVEIGAPVFDEENIPDITRMISVCAGLVVMEEESKIMRLVHYTAQEYFEARPEALSSNGHRDILNICTTYLLFDTFETGPCDSEESLEERLETNVLYSYAAAKWGYHAHQSYIQVTPLIMNFLGDTNKLSSCDQALKYITLKTRGDRDIDLEGEFGQDVEGLCFAARFGLKEPVAELLSTDADIDTKDNRYQRTPLSWAACHGHDDVVELLLDNYASTDTEDNDGKTPLILAAERGHELVVRALLNSGANIEAKNNKGETALLAAQWGLETLANLLISYGADIDAKNNNGETALILAADRGHEVLVNLLLSNGADIEATNNDGETPLVAAAKEGREAVVNTLLNNGANIETKTKKGETPAIVSAMRGNDAVLNLLLEEGADIDVKDDLGLSPLAWAVYLCCEPVVELLLGKGADIETKDNVGQTPLSSAVASGDATIVEILLDRGADMQTKNDEDDTPLSLAKRNGLEGIARLLIERGARDV</sequence>
<dbReference type="Proteomes" id="UP001313282">
    <property type="component" value="Unassembled WGS sequence"/>
</dbReference>
<dbReference type="InterPro" id="IPR007111">
    <property type="entry name" value="NACHT_NTPase"/>
</dbReference>
<dbReference type="PROSITE" id="PS50837">
    <property type="entry name" value="NACHT"/>
    <property type="match status" value="1"/>
</dbReference>
<dbReference type="SMART" id="SM00248">
    <property type="entry name" value="ANK"/>
    <property type="match status" value="10"/>
</dbReference>
<dbReference type="Pfam" id="PF00023">
    <property type="entry name" value="Ank"/>
    <property type="match status" value="1"/>
</dbReference>
<dbReference type="EMBL" id="JAVHNR010000006">
    <property type="protein sequence ID" value="KAK6339207.1"/>
    <property type="molecule type" value="Genomic_DNA"/>
</dbReference>
<dbReference type="InterPro" id="IPR000845">
    <property type="entry name" value="Nucleoside_phosphorylase_d"/>
</dbReference>
<dbReference type="InterPro" id="IPR036770">
    <property type="entry name" value="Ankyrin_rpt-contain_sf"/>
</dbReference>
<dbReference type="PANTHER" id="PTHR46082:SF11">
    <property type="entry name" value="AAA+ ATPASE DOMAIN-CONTAINING PROTEIN-RELATED"/>
    <property type="match status" value="1"/>
</dbReference>
<gene>
    <name evidence="4" type="ORF">TWF718_008629</name>
</gene>
<reference evidence="4 5" key="1">
    <citation type="submission" date="2019-10" db="EMBL/GenBank/DDBJ databases">
        <authorList>
            <person name="Palmer J.M."/>
        </authorList>
    </citation>
    <scope>NUCLEOTIDE SEQUENCE [LARGE SCALE GENOMIC DNA]</scope>
    <source>
        <strain evidence="4 5">TWF718</strain>
    </source>
</reference>
<dbReference type="Pfam" id="PF24883">
    <property type="entry name" value="NPHP3_N"/>
    <property type="match status" value="1"/>
</dbReference>
<dbReference type="InterPro" id="IPR002110">
    <property type="entry name" value="Ankyrin_rpt"/>
</dbReference>
<evidence type="ECO:0000313" key="4">
    <source>
        <dbReference type="EMBL" id="KAK6339207.1"/>
    </source>
</evidence>
<proteinExistence type="predicted"/>
<dbReference type="PROSITE" id="PS50088">
    <property type="entry name" value="ANK_REPEAT"/>
    <property type="match status" value="7"/>
</dbReference>
<evidence type="ECO:0000313" key="5">
    <source>
        <dbReference type="Proteomes" id="UP001313282"/>
    </source>
</evidence>
<name>A0AAN8MTH5_9PEZI</name>
<dbReference type="PANTHER" id="PTHR46082">
    <property type="entry name" value="ATP/GTP-BINDING PROTEIN-RELATED"/>
    <property type="match status" value="1"/>
</dbReference>
<dbReference type="Pfam" id="PF12796">
    <property type="entry name" value="Ank_2"/>
    <property type="match status" value="3"/>
</dbReference>
<dbReference type="PROSITE" id="PS50297">
    <property type="entry name" value="ANK_REP_REGION"/>
    <property type="match status" value="7"/>
</dbReference>
<dbReference type="Pfam" id="PF22939">
    <property type="entry name" value="WHD_GPIID"/>
    <property type="match status" value="1"/>
</dbReference>
<feature type="repeat" description="ANK" evidence="2">
    <location>
        <begin position="1127"/>
        <end position="1159"/>
    </location>
</feature>
<feature type="domain" description="NACHT" evidence="3">
    <location>
        <begin position="420"/>
        <end position="566"/>
    </location>
</feature>
<protein>
    <recommendedName>
        <fullName evidence="3">NACHT domain-containing protein</fullName>
    </recommendedName>
</protein>
<dbReference type="PRINTS" id="PR01415">
    <property type="entry name" value="ANKYRIN"/>
</dbReference>
<dbReference type="GO" id="GO:0003824">
    <property type="term" value="F:catalytic activity"/>
    <property type="evidence" value="ECO:0007669"/>
    <property type="project" value="InterPro"/>
</dbReference>
<dbReference type="Gene3D" id="3.40.50.1580">
    <property type="entry name" value="Nucleoside phosphorylase domain"/>
    <property type="match status" value="1"/>
</dbReference>
<feature type="repeat" description="ANK" evidence="2">
    <location>
        <begin position="995"/>
        <end position="1027"/>
    </location>
</feature>
<dbReference type="InterPro" id="IPR056884">
    <property type="entry name" value="NPHP3-like_N"/>
</dbReference>
<dbReference type="Gene3D" id="3.40.50.300">
    <property type="entry name" value="P-loop containing nucleotide triphosphate hydrolases"/>
    <property type="match status" value="1"/>
</dbReference>
<evidence type="ECO:0000256" key="2">
    <source>
        <dbReference type="PROSITE-ProRule" id="PRU00023"/>
    </source>
</evidence>
<feature type="repeat" description="ANK" evidence="2">
    <location>
        <begin position="1028"/>
        <end position="1060"/>
    </location>
</feature>
<comment type="caution">
    <text evidence="4">The sequence shown here is derived from an EMBL/GenBank/DDBJ whole genome shotgun (WGS) entry which is preliminary data.</text>
</comment>
<dbReference type="InterPro" id="IPR027417">
    <property type="entry name" value="P-loop_NTPase"/>
</dbReference>
<keyword evidence="2" id="KW-0040">ANK repeat</keyword>
<dbReference type="Pfam" id="PF01048">
    <property type="entry name" value="PNP_UDP_1"/>
    <property type="match status" value="1"/>
</dbReference>
<dbReference type="InterPro" id="IPR054471">
    <property type="entry name" value="GPIID_WHD"/>
</dbReference>
<feature type="repeat" description="ANK" evidence="2">
    <location>
        <begin position="897"/>
        <end position="929"/>
    </location>
</feature>
<dbReference type="InterPro" id="IPR035994">
    <property type="entry name" value="Nucleoside_phosphorylase_sf"/>
</dbReference>
<dbReference type="SUPFAM" id="SSF48403">
    <property type="entry name" value="Ankyrin repeat"/>
    <property type="match status" value="1"/>
</dbReference>
<accession>A0AAN8MTH5</accession>
<keyword evidence="1" id="KW-0677">Repeat</keyword>
<feature type="repeat" description="ANK" evidence="2">
    <location>
        <begin position="930"/>
        <end position="962"/>
    </location>
</feature>
<dbReference type="Gene3D" id="1.25.40.20">
    <property type="entry name" value="Ankyrin repeat-containing domain"/>
    <property type="match status" value="2"/>
</dbReference>
<evidence type="ECO:0000259" key="3">
    <source>
        <dbReference type="PROSITE" id="PS50837"/>
    </source>
</evidence>
<dbReference type="GO" id="GO:0009116">
    <property type="term" value="P:nucleoside metabolic process"/>
    <property type="evidence" value="ECO:0007669"/>
    <property type="project" value="InterPro"/>
</dbReference>
<feature type="repeat" description="ANK" evidence="2">
    <location>
        <begin position="1061"/>
        <end position="1093"/>
    </location>
</feature>
<dbReference type="AlphaFoldDB" id="A0AAN8MTH5"/>
<dbReference type="SUPFAM" id="SSF53167">
    <property type="entry name" value="Purine and uridine phosphorylases"/>
    <property type="match status" value="1"/>
</dbReference>
<organism evidence="4 5">
    <name type="scientific">Orbilia javanica</name>
    <dbReference type="NCBI Taxonomy" id="47235"/>
    <lineage>
        <taxon>Eukaryota</taxon>
        <taxon>Fungi</taxon>
        <taxon>Dikarya</taxon>
        <taxon>Ascomycota</taxon>
        <taxon>Pezizomycotina</taxon>
        <taxon>Orbiliomycetes</taxon>
        <taxon>Orbiliales</taxon>
        <taxon>Orbiliaceae</taxon>
        <taxon>Orbilia</taxon>
    </lineage>
</organism>
<keyword evidence="5" id="KW-1185">Reference proteome</keyword>
<evidence type="ECO:0000256" key="1">
    <source>
        <dbReference type="ARBA" id="ARBA00022737"/>
    </source>
</evidence>
<feature type="repeat" description="ANK" evidence="2">
    <location>
        <begin position="1094"/>
        <end position="1126"/>
    </location>
</feature>
<dbReference type="SUPFAM" id="SSF52540">
    <property type="entry name" value="P-loop containing nucleoside triphosphate hydrolases"/>
    <property type="match status" value="1"/>
</dbReference>
<dbReference type="InterPro" id="IPR053137">
    <property type="entry name" value="NLR-like"/>
</dbReference>